<evidence type="ECO:0000256" key="1">
    <source>
        <dbReference type="SAM" id="MobiDB-lite"/>
    </source>
</evidence>
<protein>
    <submittedName>
        <fullName evidence="2">DUF721 domain-containing protein</fullName>
    </submittedName>
</protein>
<dbReference type="Pfam" id="PF05258">
    <property type="entry name" value="DciA"/>
    <property type="match status" value="1"/>
</dbReference>
<feature type="region of interest" description="Disordered" evidence="1">
    <location>
        <begin position="16"/>
        <end position="56"/>
    </location>
</feature>
<name>A0A418Q937_9CORY</name>
<dbReference type="RefSeq" id="WP_025401699.1">
    <property type="nucleotide sequence ID" value="NZ_CBCRUA010000017.1"/>
</dbReference>
<accession>A0A418Q937</accession>
<evidence type="ECO:0000313" key="3">
    <source>
        <dbReference type="Proteomes" id="UP000285278"/>
    </source>
</evidence>
<keyword evidence="3" id="KW-1185">Reference proteome</keyword>
<evidence type="ECO:0000313" key="2">
    <source>
        <dbReference type="EMBL" id="RIX36170.1"/>
    </source>
</evidence>
<dbReference type="STRING" id="1451189.CFAL_00020"/>
<organism evidence="2 3">
    <name type="scientific">Corynebacterium falsenii</name>
    <dbReference type="NCBI Taxonomy" id="108486"/>
    <lineage>
        <taxon>Bacteria</taxon>
        <taxon>Bacillati</taxon>
        <taxon>Actinomycetota</taxon>
        <taxon>Actinomycetes</taxon>
        <taxon>Mycobacteriales</taxon>
        <taxon>Corynebacteriaceae</taxon>
        <taxon>Corynebacterium</taxon>
    </lineage>
</organism>
<dbReference type="OrthoDB" id="5516926at2"/>
<feature type="compositionally biased region" description="Basic residues" evidence="1">
    <location>
        <begin position="29"/>
        <end position="44"/>
    </location>
</feature>
<dbReference type="AlphaFoldDB" id="A0A418Q937"/>
<feature type="compositionally biased region" description="Basic and acidic residues" evidence="1">
    <location>
        <begin position="45"/>
        <end position="56"/>
    </location>
</feature>
<gene>
    <name evidence="2" type="ORF">D3M95_02460</name>
</gene>
<dbReference type="PANTHER" id="PTHR36456:SF1">
    <property type="entry name" value="UPF0232 PROTEIN SCO3875"/>
    <property type="match status" value="1"/>
</dbReference>
<sequence length="174" mass="19642">MTTDPVARALENLKKAGGTPVSGAPVAASRRKNTTQRRASRRIPTRMDGRADRSYRDPKGFHELVGREIRRQGWQQQFSVHKLMNAWEELVGDKVAAHTRPVSYQQENQQLVVQCDSTPWATQLRLMQRSILQSLARQLGPDVVAELKILGPNIKLPRTGRLRVKGRGPRDDFG</sequence>
<dbReference type="InterPro" id="IPR007922">
    <property type="entry name" value="DciA-like"/>
</dbReference>
<comment type="caution">
    <text evidence="2">The sequence shown here is derived from an EMBL/GenBank/DDBJ whole genome shotgun (WGS) entry which is preliminary data.</text>
</comment>
<proteinExistence type="predicted"/>
<reference evidence="2 3" key="1">
    <citation type="submission" date="2018-09" db="EMBL/GenBank/DDBJ databases">
        <title>Optimization and identification of Corynebacterium falsenii FN1-14 from fish paste.</title>
        <authorList>
            <person name="Daroonpunt R."/>
            <person name="Tanasupawat S."/>
        </authorList>
    </citation>
    <scope>NUCLEOTIDE SEQUENCE [LARGE SCALE GENOMIC DNA]</scope>
    <source>
        <strain evidence="2 3">FN1-14</strain>
    </source>
</reference>
<dbReference type="Proteomes" id="UP000285278">
    <property type="component" value="Unassembled WGS sequence"/>
</dbReference>
<dbReference type="PANTHER" id="PTHR36456">
    <property type="entry name" value="UPF0232 PROTEIN SCO3875"/>
    <property type="match status" value="1"/>
</dbReference>
<dbReference type="EMBL" id="QXJK01000002">
    <property type="protein sequence ID" value="RIX36170.1"/>
    <property type="molecule type" value="Genomic_DNA"/>
</dbReference>